<evidence type="ECO:0008006" key="6">
    <source>
        <dbReference type="Google" id="ProtNLM"/>
    </source>
</evidence>
<dbReference type="EMBL" id="HBHJ01018217">
    <property type="protein sequence ID" value="CAD9692249.1"/>
    <property type="molecule type" value="Transcribed_RNA"/>
</dbReference>
<evidence type="ECO:0000256" key="1">
    <source>
        <dbReference type="ARBA" id="ARBA00004123"/>
    </source>
</evidence>
<protein>
    <recommendedName>
        <fullName evidence="6">Pre-mRNA-splicing factor ISY1 homolog</fullName>
    </recommendedName>
</protein>
<evidence type="ECO:0000313" key="5">
    <source>
        <dbReference type="EMBL" id="CAD9692249.1"/>
    </source>
</evidence>
<dbReference type="Gene3D" id="1.10.287.660">
    <property type="entry name" value="Helix hairpin bin"/>
    <property type="match status" value="1"/>
</dbReference>
<dbReference type="PANTHER" id="PTHR13021">
    <property type="entry name" value="PRE-MRNA-SPLICING FACTOR ISY1"/>
    <property type="match status" value="1"/>
</dbReference>
<name>A0A7S2S7Y0_9STRA</name>
<feature type="compositionally biased region" description="Basic and acidic residues" evidence="4">
    <location>
        <begin position="258"/>
        <end position="269"/>
    </location>
</feature>
<dbReference type="InterPro" id="IPR029012">
    <property type="entry name" value="Helix_hairpin_bin_sf"/>
</dbReference>
<dbReference type="Pfam" id="PF06246">
    <property type="entry name" value="Isy1"/>
    <property type="match status" value="1"/>
</dbReference>
<proteinExistence type="inferred from homology"/>
<evidence type="ECO:0000256" key="2">
    <source>
        <dbReference type="ARBA" id="ARBA00007002"/>
    </source>
</evidence>
<gene>
    <name evidence="5" type="ORF">RMAR1173_LOCUS12063</name>
</gene>
<keyword evidence="3" id="KW-0539">Nucleus</keyword>
<feature type="compositionally biased region" description="Acidic residues" evidence="4">
    <location>
        <begin position="208"/>
        <end position="222"/>
    </location>
</feature>
<evidence type="ECO:0000256" key="4">
    <source>
        <dbReference type="SAM" id="MobiDB-lite"/>
    </source>
</evidence>
<accession>A0A7S2S7Y0</accession>
<reference evidence="5" key="1">
    <citation type="submission" date="2021-01" db="EMBL/GenBank/DDBJ databases">
        <authorList>
            <person name="Corre E."/>
            <person name="Pelletier E."/>
            <person name="Niang G."/>
            <person name="Scheremetjew M."/>
            <person name="Finn R."/>
            <person name="Kale V."/>
            <person name="Holt S."/>
            <person name="Cochrane G."/>
            <person name="Meng A."/>
            <person name="Brown T."/>
            <person name="Cohen L."/>
        </authorList>
    </citation>
    <scope>NUCLEOTIDE SEQUENCE</scope>
    <source>
        <strain evidence="5">CCMP1243</strain>
    </source>
</reference>
<dbReference type="GO" id="GO:0005634">
    <property type="term" value="C:nucleus"/>
    <property type="evidence" value="ECO:0007669"/>
    <property type="project" value="UniProtKB-SubCell"/>
</dbReference>
<dbReference type="FunFam" id="1.10.287.660:FF:000001">
    <property type="entry name" value="pre-mRNA-splicing factor ISY1 homolog"/>
    <property type="match status" value="1"/>
</dbReference>
<comment type="subcellular location">
    <subcellularLocation>
        <location evidence="1">Nucleus</location>
    </subcellularLocation>
</comment>
<dbReference type="InterPro" id="IPR009360">
    <property type="entry name" value="Isy1"/>
</dbReference>
<dbReference type="SUPFAM" id="SSF140102">
    <property type="entry name" value="ISY1 domain-like"/>
    <property type="match status" value="1"/>
</dbReference>
<evidence type="ECO:0000256" key="3">
    <source>
        <dbReference type="ARBA" id="ARBA00023242"/>
    </source>
</evidence>
<feature type="region of interest" description="Disordered" evidence="4">
    <location>
        <begin position="183"/>
        <end position="290"/>
    </location>
</feature>
<organism evidence="5">
    <name type="scientific">Rhizochromulina marina</name>
    <dbReference type="NCBI Taxonomy" id="1034831"/>
    <lineage>
        <taxon>Eukaryota</taxon>
        <taxon>Sar</taxon>
        <taxon>Stramenopiles</taxon>
        <taxon>Ochrophyta</taxon>
        <taxon>Dictyochophyceae</taxon>
        <taxon>Rhizochromulinales</taxon>
        <taxon>Rhizochromulina</taxon>
    </lineage>
</organism>
<dbReference type="GO" id="GO:0000350">
    <property type="term" value="P:generation of catalytic spliceosome for second transesterification step"/>
    <property type="evidence" value="ECO:0007669"/>
    <property type="project" value="InterPro"/>
</dbReference>
<sequence length="290" mass="32683">MARNEEKAMSLLNKWVTMKSEFAKGGGPQRRPYLATECDDLRQAERWRLDVIKEVSKGIGEIQNAGLGEHRIRDLNDQINKLLREKFHWQKRIRELGGPDYNAIEPRSFDADGRELPGGGGYKYFGAAKELPGVRELFQAEAPQRPRRTRAQIYKTITPDYYGYRDEDDEDLLRKEALAEKEAIEEADAQHQRLKRQRREIREKNGENPDDTEDSDEGEDDAAAMAAAAHSNFGEAMARASAASSTVAKAHVPVPSQDEVKQAILDHRKQQLLQQLGVAPSSDGGNEEKS</sequence>
<dbReference type="AlphaFoldDB" id="A0A7S2S7Y0"/>
<dbReference type="InterPro" id="IPR037200">
    <property type="entry name" value="Isy1_sf"/>
</dbReference>
<comment type="similarity">
    <text evidence="2">Belongs to the ISY1 family.</text>
</comment>